<name>A0ABU5ZPV5_9BACL</name>
<proteinExistence type="predicted"/>
<dbReference type="Proteomes" id="UP001310386">
    <property type="component" value="Unassembled WGS sequence"/>
</dbReference>
<evidence type="ECO:0000313" key="1">
    <source>
        <dbReference type="EMBL" id="MEB3103320.1"/>
    </source>
</evidence>
<dbReference type="RefSeq" id="WP_371755448.1">
    <property type="nucleotide sequence ID" value="NZ_JAYJLD010000032.1"/>
</dbReference>
<organism evidence="1 2">
    <name type="scientific">Ferviditalea candida</name>
    <dbReference type="NCBI Taxonomy" id="3108399"/>
    <lineage>
        <taxon>Bacteria</taxon>
        <taxon>Bacillati</taxon>
        <taxon>Bacillota</taxon>
        <taxon>Bacilli</taxon>
        <taxon>Bacillales</taxon>
        <taxon>Paenibacillaceae</taxon>
        <taxon>Ferviditalea</taxon>
    </lineage>
</organism>
<accession>A0ABU5ZPV5</accession>
<keyword evidence="2" id="KW-1185">Reference proteome</keyword>
<evidence type="ECO:0000313" key="2">
    <source>
        <dbReference type="Proteomes" id="UP001310386"/>
    </source>
</evidence>
<sequence>MTTSHTGWINFLRQYGPIPRNDNMYDETIQRIVNKKNISPILIDAKYLKELIENFRSEQPKSVVLTGTAGDGKTYHSREVWLDLGGTYEQWEMPGNIKTLPIESHKTLYVIKDLSELENHEREYLVLFAQAIKHQRSDVVFLIAANDGQLIEALKQIDEHSDAVGIRKVIEEMLVTEQKEHTEYGVYLYNLSRISAAWALPQVIDAVMNHSGWQDCNHCQYRDHEDIHQRCPIWENKKRLEDVDGTKTIRDRLIDLLELCEINGIHLPIRQLLLLVSNMILGHPDVKDKLMRCQDIPDIIEKRTTVKASIYRNVFGENLIERRREATVVFNTLGRFGIGNETSNKIDNILIFGNDDPELKDLYQELMLSDPYYGADTTFKIQQKAYLEGIAEDGGAEFLDLVRSQRQRLFFSIPRDKENELKLWELTTFQYAGEFLTKVYRAVHQGAKPPSQILSRLVRGLNRISTGLLTRTQDKLILATSGSHSQAKVSKIFESFISVMRDRGESVQVKADPSGRLNLEVSLSSDPAIPVVKLHLQLIRYEFLSRVAEGALPGSFSRECYEDILAFKSRLLKQLDERRKQEQEQDDFEINDMSFHIIKLNAEGVLDKKTVEVLF</sequence>
<gene>
    <name evidence="1" type="ORF">VF724_16930</name>
</gene>
<dbReference type="EMBL" id="JAYJLD010000032">
    <property type="protein sequence ID" value="MEB3103320.1"/>
    <property type="molecule type" value="Genomic_DNA"/>
</dbReference>
<comment type="caution">
    <text evidence="1">The sequence shown here is derived from an EMBL/GenBank/DDBJ whole genome shotgun (WGS) entry which is preliminary data.</text>
</comment>
<reference evidence="1" key="1">
    <citation type="submission" date="2023-12" db="EMBL/GenBank/DDBJ databases">
        <title>Fervidustalea candida gen. nov., sp. nov., a novel member of the family Paenibacillaceae isolated from a geothermal area.</title>
        <authorList>
            <person name="Li W.-J."/>
            <person name="Jiao J.-Y."/>
            <person name="Chen Y."/>
        </authorList>
    </citation>
    <scope>NUCLEOTIDE SEQUENCE</scope>
    <source>
        <strain evidence="1">SYSU GA230002</strain>
    </source>
</reference>
<protein>
    <submittedName>
        <fullName evidence="1">Uncharacterized protein</fullName>
    </submittedName>
</protein>